<dbReference type="AlphaFoldDB" id="A0A420VFR8"/>
<name>A0A420VFR8_9BACI</name>
<gene>
    <name evidence="1" type="ORF">Cdeb_03246</name>
</gene>
<sequence length="111" mass="12128">MKMKESECCDPGFLEVVTCVAVSAFREASTEEGLPFFSNIHGVPDRGISAALDNLGFVYTNLKEAAPDDAVALALLKGLTKKGMIAVDPSDMEFPSYDPNRRYPQGVERRI</sequence>
<dbReference type="Proteomes" id="UP000286235">
    <property type="component" value="Unassembled WGS sequence"/>
</dbReference>
<evidence type="ECO:0000313" key="1">
    <source>
        <dbReference type="EMBL" id="RKO62474.1"/>
    </source>
</evidence>
<comment type="caution">
    <text evidence="1">The sequence shown here is derived from an EMBL/GenBank/DDBJ whole genome shotgun (WGS) entry which is preliminary data.</text>
</comment>
<keyword evidence="2" id="KW-1185">Reference proteome</keyword>
<organism evidence="1 2">
    <name type="scientific">Caldibacillus debilis GB1</name>
    <dbReference type="NCBI Taxonomy" id="1339248"/>
    <lineage>
        <taxon>Bacteria</taxon>
        <taxon>Bacillati</taxon>
        <taxon>Bacillota</taxon>
        <taxon>Bacilli</taxon>
        <taxon>Bacillales</taxon>
        <taxon>Bacillaceae</taxon>
        <taxon>Caldibacillus</taxon>
    </lineage>
</organism>
<dbReference type="EMBL" id="AZRV01000016">
    <property type="protein sequence ID" value="RKO62474.1"/>
    <property type="molecule type" value="Genomic_DNA"/>
</dbReference>
<accession>A0A420VFR8</accession>
<protein>
    <submittedName>
        <fullName evidence="1">Uncharacterized protein</fullName>
    </submittedName>
</protein>
<reference evidence="1 2" key="1">
    <citation type="submission" date="2013-12" db="EMBL/GenBank/DDBJ databases">
        <title>Genome and proteome characterization of Caldibacillus debilis GB1 derived from a cellulolytic aero-tolerant co-culture.</title>
        <authorList>
            <person name="Wushke S.T."/>
            <person name="Zhang X."/>
            <person name="Fristensky B."/>
            <person name="Wilkins J.A."/>
            <person name="Levin D.B."/>
            <person name="Sparling R."/>
        </authorList>
    </citation>
    <scope>NUCLEOTIDE SEQUENCE [LARGE SCALE GENOMIC DNA]</scope>
    <source>
        <strain evidence="1 2">GB1</strain>
    </source>
</reference>
<proteinExistence type="predicted"/>
<evidence type="ECO:0000313" key="2">
    <source>
        <dbReference type="Proteomes" id="UP000286235"/>
    </source>
</evidence>